<reference evidence="2 3" key="1">
    <citation type="submission" date="2019-10" db="EMBL/GenBank/DDBJ databases">
        <title>Genome sequence of Phaeocystidibacter marisrubri JCM30614 (type strain).</title>
        <authorList>
            <person name="Bowman J.P."/>
        </authorList>
    </citation>
    <scope>NUCLEOTIDE SEQUENCE [LARGE SCALE GENOMIC DNA]</scope>
    <source>
        <strain evidence="2 3">JCM 30614</strain>
    </source>
</reference>
<dbReference type="OrthoDB" id="793442at2"/>
<evidence type="ECO:0008006" key="4">
    <source>
        <dbReference type="Google" id="ProtNLM"/>
    </source>
</evidence>
<dbReference type="Proteomes" id="UP000484164">
    <property type="component" value="Unassembled WGS sequence"/>
</dbReference>
<proteinExistence type="predicted"/>
<keyword evidence="1" id="KW-0732">Signal</keyword>
<feature type="chain" id="PRO_5026842689" description="HEAT repeat domain-containing protein" evidence="1">
    <location>
        <begin position="28"/>
        <end position="181"/>
    </location>
</feature>
<keyword evidence="3" id="KW-1185">Reference proteome</keyword>
<protein>
    <recommendedName>
        <fullName evidence="4">HEAT repeat domain-containing protein</fullName>
    </recommendedName>
</protein>
<evidence type="ECO:0000313" key="2">
    <source>
        <dbReference type="EMBL" id="KAB2815249.1"/>
    </source>
</evidence>
<dbReference type="EMBL" id="WBVQ01000003">
    <property type="protein sequence ID" value="KAB2815249.1"/>
    <property type="molecule type" value="Genomic_DNA"/>
</dbReference>
<evidence type="ECO:0000313" key="3">
    <source>
        <dbReference type="Proteomes" id="UP000484164"/>
    </source>
</evidence>
<sequence length="181" mass="20930">MILKNCSKLKLLLSLLLFFTFGRKSVAQDWPVVMRITDSAEFVAMEPMVDSAISYLRNTLPQDDVIGRMKAVDFLDKWISGVPYIIINQLDYLLKHSEKNHELMTQHVAGKLAYLRAHPNTPPDSYASELNGLIWMIDLYERGSFPTMENMDELVELRKNGEIETWLARKIPSDWEPRAEE</sequence>
<name>A0A6L3ZD28_9FLAO</name>
<gene>
    <name evidence="2" type="ORF">F8C82_14240</name>
</gene>
<comment type="caution">
    <text evidence="2">The sequence shown here is derived from an EMBL/GenBank/DDBJ whole genome shotgun (WGS) entry which is preliminary data.</text>
</comment>
<evidence type="ECO:0000256" key="1">
    <source>
        <dbReference type="SAM" id="SignalP"/>
    </source>
</evidence>
<feature type="signal peptide" evidence="1">
    <location>
        <begin position="1"/>
        <end position="27"/>
    </location>
</feature>
<dbReference type="RefSeq" id="WP_151694284.1">
    <property type="nucleotide sequence ID" value="NZ_BMGX01000001.1"/>
</dbReference>
<organism evidence="2 3">
    <name type="scientific">Phaeocystidibacter marisrubri</name>
    <dbReference type="NCBI Taxonomy" id="1577780"/>
    <lineage>
        <taxon>Bacteria</taxon>
        <taxon>Pseudomonadati</taxon>
        <taxon>Bacteroidota</taxon>
        <taxon>Flavobacteriia</taxon>
        <taxon>Flavobacteriales</taxon>
        <taxon>Phaeocystidibacteraceae</taxon>
        <taxon>Phaeocystidibacter</taxon>
    </lineage>
</organism>
<dbReference type="AlphaFoldDB" id="A0A6L3ZD28"/>
<accession>A0A6L3ZD28</accession>